<name>A0A7W9VUH9_9HYPH</name>
<keyword evidence="2" id="KW-1185">Reference proteome</keyword>
<dbReference type="EMBL" id="JACHEU010000001">
    <property type="protein sequence ID" value="MBB6011701.1"/>
    <property type="molecule type" value="Genomic_DNA"/>
</dbReference>
<gene>
    <name evidence="1" type="ORF">HNR59_001046</name>
</gene>
<dbReference type="AlphaFoldDB" id="A0A7W9VUH9"/>
<dbReference type="Proteomes" id="UP000533306">
    <property type="component" value="Unassembled WGS sequence"/>
</dbReference>
<evidence type="ECO:0000313" key="2">
    <source>
        <dbReference type="Proteomes" id="UP000533306"/>
    </source>
</evidence>
<proteinExistence type="predicted"/>
<sequence>MRLKGAGKGLKRSPITRNQAPCFRISAFKQVIPSNLSATVWQQVSVGILHDT</sequence>
<evidence type="ECO:0000313" key="1">
    <source>
        <dbReference type="EMBL" id="MBB6011701.1"/>
    </source>
</evidence>
<reference evidence="1 2" key="1">
    <citation type="submission" date="2020-08" db="EMBL/GenBank/DDBJ databases">
        <title>Genomic Encyclopedia of Type Strains, Phase IV (KMG-IV): sequencing the most valuable type-strain genomes for metagenomic binning, comparative biology and taxonomic classification.</title>
        <authorList>
            <person name="Goeker M."/>
        </authorList>
    </citation>
    <scope>NUCLEOTIDE SEQUENCE [LARGE SCALE GENOMIC DNA]</scope>
    <source>
        <strain evidence="1 2">DSM 11099</strain>
    </source>
</reference>
<comment type="caution">
    <text evidence="1">The sequence shown here is derived from an EMBL/GenBank/DDBJ whole genome shotgun (WGS) entry which is preliminary data.</text>
</comment>
<organism evidence="1 2">
    <name type="scientific">Aquamicrobium lusatiense</name>
    <dbReference type="NCBI Taxonomy" id="89772"/>
    <lineage>
        <taxon>Bacteria</taxon>
        <taxon>Pseudomonadati</taxon>
        <taxon>Pseudomonadota</taxon>
        <taxon>Alphaproteobacteria</taxon>
        <taxon>Hyphomicrobiales</taxon>
        <taxon>Phyllobacteriaceae</taxon>
        <taxon>Aquamicrobium</taxon>
    </lineage>
</organism>
<accession>A0A7W9VUH9</accession>
<protein>
    <submittedName>
        <fullName evidence="1">Uncharacterized protein</fullName>
    </submittedName>
</protein>